<dbReference type="HOGENOM" id="CLU_2631806_0_0_6"/>
<gene>
    <name evidence="1" type="ordered locus">CKO_03170</name>
</gene>
<dbReference type="Proteomes" id="UP000008148">
    <property type="component" value="Chromosome"/>
</dbReference>
<accession>A8AL92</accession>
<evidence type="ECO:0000313" key="1">
    <source>
        <dbReference type="EMBL" id="ABV14255.1"/>
    </source>
</evidence>
<protein>
    <submittedName>
        <fullName evidence="1">Uncharacterized protein</fullName>
    </submittedName>
</protein>
<name>A8AL92_CITK8</name>
<keyword evidence="2" id="KW-1185">Reference proteome</keyword>
<proteinExistence type="predicted"/>
<dbReference type="EMBL" id="CP000822">
    <property type="protein sequence ID" value="ABV14255.1"/>
    <property type="molecule type" value="Genomic_DNA"/>
</dbReference>
<evidence type="ECO:0000313" key="2">
    <source>
        <dbReference type="Proteomes" id="UP000008148"/>
    </source>
</evidence>
<dbReference type="AlphaFoldDB" id="A8AL92"/>
<dbReference type="KEGG" id="cko:CKO_03170"/>
<sequence>MKDEDYPQMAERFQTANGIGLIIGRNKMQFAVGAFYQTRLARDGELFFIGGANNAYLLELKTAHLAEMLRAEPMQTA</sequence>
<organism evidence="1 2">
    <name type="scientific">Citrobacter koseri (strain ATCC BAA-895 / CDC 4225-83 / SGSC4696)</name>
    <dbReference type="NCBI Taxonomy" id="290338"/>
    <lineage>
        <taxon>Bacteria</taxon>
        <taxon>Pseudomonadati</taxon>
        <taxon>Pseudomonadota</taxon>
        <taxon>Gammaproteobacteria</taxon>
        <taxon>Enterobacterales</taxon>
        <taxon>Enterobacteriaceae</taxon>
        <taxon>Citrobacter</taxon>
    </lineage>
</organism>
<reference evidence="1 2" key="1">
    <citation type="submission" date="2007-08" db="EMBL/GenBank/DDBJ databases">
        <authorList>
            <consortium name="The Citrobacter koseri Genome Sequencing Project"/>
            <person name="McClelland M."/>
            <person name="Sanderson E.K."/>
            <person name="Porwollik S."/>
            <person name="Spieth J."/>
            <person name="Clifton W.S."/>
            <person name="Latreille P."/>
            <person name="Courtney L."/>
            <person name="Wang C."/>
            <person name="Pepin K."/>
            <person name="Bhonagiri V."/>
            <person name="Nash W."/>
            <person name="Johnson M."/>
            <person name="Thiruvilangam P."/>
            <person name="Wilson R."/>
        </authorList>
    </citation>
    <scope>NUCLEOTIDE SEQUENCE [LARGE SCALE GENOMIC DNA]</scope>
    <source>
        <strain evidence="2">ATCC BAA-895 / CDC 4225-83 / SGSC4696</strain>
    </source>
</reference>